<reference evidence="3 4" key="1">
    <citation type="submission" date="2021-06" db="EMBL/GenBank/DDBJ databases">
        <title>Caerostris extrusa draft genome.</title>
        <authorList>
            <person name="Kono N."/>
            <person name="Arakawa K."/>
        </authorList>
    </citation>
    <scope>NUCLEOTIDE SEQUENCE [LARGE SCALE GENOMIC DNA]</scope>
</reference>
<keyword evidence="4" id="KW-1185">Reference proteome</keyword>
<dbReference type="EMBL" id="BPLR01009723">
    <property type="protein sequence ID" value="GIY34113.1"/>
    <property type="molecule type" value="Genomic_DNA"/>
</dbReference>
<keyword evidence="2" id="KW-0812">Transmembrane</keyword>
<keyword evidence="2" id="KW-1133">Transmembrane helix</keyword>
<evidence type="ECO:0000256" key="1">
    <source>
        <dbReference type="SAM" id="MobiDB-lite"/>
    </source>
</evidence>
<keyword evidence="2" id="KW-0472">Membrane</keyword>
<evidence type="ECO:0000256" key="2">
    <source>
        <dbReference type="SAM" id="Phobius"/>
    </source>
</evidence>
<evidence type="ECO:0000313" key="4">
    <source>
        <dbReference type="Proteomes" id="UP001054945"/>
    </source>
</evidence>
<dbReference type="Proteomes" id="UP001054945">
    <property type="component" value="Unassembled WGS sequence"/>
</dbReference>
<evidence type="ECO:0000313" key="3">
    <source>
        <dbReference type="EMBL" id="GIY34113.1"/>
    </source>
</evidence>
<dbReference type="AlphaFoldDB" id="A0AAV4SR69"/>
<sequence>MRSPHSRRSRSSEAGSSSPVMPPPPLQAENPVDDSDMSSDLNLPPSSPPEDFGASSPPEPNSNAGIFSDLEMSSPLCYELLVLTVLQAVQLGMFLLFHVM</sequence>
<accession>A0AAV4SR69</accession>
<name>A0AAV4SR69_CAEEX</name>
<organism evidence="3 4">
    <name type="scientific">Caerostris extrusa</name>
    <name type="common">Bark spider</name>
    <name type="synonym">Caerostris bankana</name>
    <dbReference type="NCBI Taxonomy" id="172846"/>
    <lineage>
        <taxon>Eukaryota</taxon>
        <taxon>Metazoa</taxon>
        <taxon>Ecdysozoa</taxon>
        <taxon>Arthropoda</taxon>
        <taxon>Chelicerata</taxon>
        <taxon>Arachnida</taxon>
        <taxon>Araneae</taxon>
        <taxon>Araneomorphae</taxon>
        <taxon>Entelegynae</taxon>
        <taxon>Araneoidea</taxon>
        <taxon>Araneidae</taxon>
        <taxon>Caerostris</taxon>
    </lineage>
</organism>
<proteinExistence type="predicted"/>
<gene>
    <name evidence="3" type="ORF">CEXT_726461</name>
</gene>
<feature type="transmembrane region" description="Helical" evidence="2">
    <location>
        <begin position="76"/>
        <end position="97"/>
    </location>
</feature>
<comment type="caution">
    <text evidence="3">The sequence shown here is derived from an EMBL/GenBank/DDBJ whole genome shotgun (WGS) entry which is preliminary data.</text>
</comment>
<protein>
    <submittedName>
        <fullName evidence="3">Uncharacterized protein</fullName>
    </submittedName>
</protein>
<feature type="region of interest" description="Disordered" evidence="1">
    <location>
        <begin position="1"/>
        <end position="68"/>
    </location>
</feature>